<feature type="compositionally biased region" description="Basic and acidic residues" evidence="1">
    <location>
        <begin position="436"/>
        <end position="451"/>
    </location>
</feature>
<keyword evidence="2" id="KW-1133">Transmembrane helix</keyword>
<dbReference type="Proteomes" id="UP000290582">
    <property type="component" value="Chromosome PVVCY_11"/>
</dbReference>
<evidence type="ECO:0000256" key="1">
    <source>
        <dbReference type="SAM" id="MobiDB-lite"/>
    </source>
</evidence>
<dbReference type="RefSeq" id="XP_037490672.1">
    <property type="nucleotide sequence ID" value="XM_037634587.1"/>
</dbReference>
<proteinExistence type="predicted"/>
<dbReference type="KEGG" id="pvv:PVVCY_1104930"/>
<evidence type="ECO:0000313" key="3">
    <source>
        <dbReference type="EMBL" id="VEV57600.1"/>
    </source>
</evidence>
<accession>A0A449BVT8</accession>
<keyword evidence="2" id="KW-0472">Membrane</keyword>
<feature type="transmembrane region" description="Helical" evidence="2">
    <location>
        <begin position="598"/>
        <end position="618"/>
    </location>
</feature>
<dbReference type="OrthoDB" id="373277at2759"/>
<feature type="compositionally biased region" description="Basic and acidic residues" evidence="1">
    <location>
        <begin position="345"/>
        <end position="354"/>
    </location>
</feature>
<keyword evidence="2" id="KW-0812">Transmembrane</keyword>
<organism evidence="3 4">
    <name type="scientific">Plasmodium vinckei vinckei</name>
    <dbReference type="NCBI Taxonomy" id="54757"/>
    <lineage>
        <taxon>Eukaryota</taxon>
        <taxon>Sar</taxon>
        <taxon>Alveolata</taxon>
        <taxon>Apicomplexa</taxon>
        <taxon>Aconoidasida</taxon>
        <taxon>Haemosporida</taxon>
        <taxon>Plasmodiidae</taxon>
        <taxon>Plasmodium</taxon>
        <taxon>Plasmodium (Vinckeia)</taxon>
    </lineage>
</organism>
<dbReference type="VEuPathDB" id="PlasmoDB:PVVCY_1104930"/>
<dbReference type="InterPro" id="IPR006477">
    <property type="entry name" value="Yir_bir_cir"/>
</dbReference>
<feature type="region of interest" description="Disordered" evidence="1">
    <location>
        <begin position="428"/>
        <end position="478"/>
    </location>
</feature>
<feature type="compositionally biased region" description="Polar residues" evidence="1">
    <location>
        <begin position="465"/>
        <end position="478"/>
    </location>
</feature>
<feature type="compositionally biased region" description="Basic residues" evidence="1">
    <location>
        <begin position="263"/>
        <end position="272"/>
    </location>
</feature>
<dbReference type="Pfam" id="PF06022">
    <property type="entry name" value="Cir_Bir_Yir"/>
    <property type="match status" value="1"/>
</dbReference>
<evidence type="ECO:0000313" key="4">
    <source>
        <dbReference type="Proteomes" id="UP000290582"/>
    </source>
</evidence>
<feature type="compositionally biased region" description="Low complexity" evidence="1">
    <location>
        <begin position="285"/>
        <end position="296"/>
    </location>
</feature>
<reference evidence="3 4" key="1">
    <citation type="submission" date="2019-01" db="EMBL/GenBank/DDBJ databases">
        <authorList>
            <person name="Ramaprasad A."/>
        </authorList>
    </citation>
    <scope>NUCLEOTIDE SEQUENCE [LARGE SCALE GENOMIC DNA]</scope>
</reference>
<evidence type="ECO:0000256" key="2">
    <source>
        <dbReference type="SAM" id="Phobius"/>
    </source>
</evidence>
<dbReference type="GeneID" id="19963160"/>
<dbReference type="AlphaFoldDB" id="A0A449BVT8"/>
<feature type="compositionally biased region" description="Low complexity" evidence="1">
    <location>
        <begin position="452"/>
        <end position="464"/>
    </location>
</feature>
<protein>
    <submittedName>
        <fullName evidence="3">CIR protein PIR protein</fullName>
    </submittedName>
</protein>
<sequence length="626" mass="71802">MAIKTLKTNLQSYGQTLKMCEFLIKGDSYFKGKNVDTTKINKEISIKSYCYNDDCKTNGERINALTVYIYMKFKNSIRATDYNTYDECLLMWLSDKLLKIRNESKEKKVKPPYIDTITLKDAYEKYLKNHKVILDYWTFFDIIKGLKEANLRYMSEFYLLLNRICKTIVDHKDNGAESNNLSKYSKNCLNQYRSLYLSISECDSYLRLLNKLKGIYDDFRSYAITKNSSNNNLATNLKKLTKPNGEEMDAVRYFKPYKIPKKKCYSQKKKPTTPKDSKPNPGPAPQSSEPQQTQTPTPLPGPGPPQAQKKDSSSLPQPPNPPTDNNQKTSPPSASDPALGNNQEDLDKSSKDPSSEQEDLENNKKLLKILIDGQITFEMYRSPFHNVYTEIKKRVNESISSAIEKAHTNYIYISNKINDAIKQLSEQLQKVSTPAKETKDPHDHKKLEHKSPSSSSTDPQTQNSHQTNPSTNISLNGQKDVFTHSNNLMTNSVPDAGIKESTPKVILLGNIFKRGVPTYVKAIVILIPIILLIVYKYLSSGWRKEMKRKKNMKRVINSIVGKKQIQIIIKSSNQKKNTKKSINSVYWEKSPSLNIYKIMQADPVPFINLFFLLIFFVYKRKENSLE</sequence>
<feature type="transmembrane region" description="Helical" evidence="2">
    <location>
        <begin position="519"/>
        <end position="538"/>
    </location>
</feature>
<gene>
    <name evidence="3" type="ORF">PVVCY_1104930</name>
</gene>
<feature type="region of interest" description="Disordered" evidence="1">
    <location>
        <begin position="263"/>
        <end position="361"/>
    </location>
</feature>
<dbReference type="EMBL" id="LR215067">
    <property type="protein sequence ID" value="VEV57600.1"/>
    <property type="molecule type" value="Genomic_DNA"/>
</dbReference>
<name>A0A449BVT8_PLAVN</name>